<dbReference type="Proteomes" id="UP000562045">
    <property type="component" value="Unassembled WGS sequence"/>
</dbReference>
<proteinExistence type="predicted"/>
<sequence length="278" mass="29611">MSAPDFATVTADDLVTGEGVALDLPAASLGLRLASGLIDLVVTIVSFVVIYILLVVAALLLRDEAAVGAAVVLATITGLLAIPTTLETLTRGRSLGKLALGLRTVRDDGGAISFHHALVRSLIGVVEIYAFWGAPAFLAIMVSNRGKRLGDFAAGTYVVRDRVPLRLPLPPQMPPPLAAWARRADLAALPTGTALAVRQFLSRLATLDPASRERVARGLLVDVLPHVAPAPPPNAPPEYVLMAIVAERRERDLARLRRDDALRTRLLERTPTARRSGT</sequence>
<dbReference type="PANTHER" id="PTHR38480">
    <property type="entry name" value="SLR0254 PROTEIN"/>
    <property type="match status" value="1"/>
</dbReference>
<organism evidence="7 8">
    <name type="scientific">Nocardioides aromaticivorans</name>
    <dbReference type="NCBI Taxonomy" id="200618"/>
    <lineage>
        <taxon>Bacteria</taxon>
        <taxon>Bacillati</taxon>
        <taxon>Actinomycetota</taxon>
        <taxon>Actinomycetes</taxon>
        <taxon>Propionibacteriales</taxon>
        <taxon>Nocardioidaceae</taxon>
        <taxon>Nocardioides</taxon>
    </lineage>
</organism>
<keyword evidence="2 5" id="KW-0812">Transmembrane</keyword>
<comment type="caution">
    <text evidence="7">The sequence shown here is derived from an EMBL/GenBank/DDBJ whole genome shotgun (WGS) entry which is preliminary data.</text>
</comment>
<gene>
    <name evidence="7" type="ORF">BJ993_003193</name>
</gene>
<dbReference type="AlphaFoldDB" id="A0A7Y9ZKM1"/>
<evidence type="ECO:0000256" key="5">
    <source>
        <dbReference type="SAM" id="Phobius"/>
    </source>
</evidence>
<keyword evidence="4 5" id="KW-0472">Membrane</keyword>
<dbReference type="Pfam" id="PF06271">
    <property type="entry name" value="RDD"/>
    <property type="match status" value="1"/>
</dbReference>
<evidence type="ECO:0000256" key="4">
    <source>
        <dbReference type="ARBA" id="ARBA00023136"/>
    </source>
</evidence>
<evidence type="ECO:0000256" key="2">
    <source>
        <dbReference type="ARBA" id="ARBA00022692"/>
    </source>
</evidence>
<accession>A0A7Y9ZKM1</accession>
<evidence type="ECO:0000259" key="6">
    <source>
        <dbReference type="Pfam" id="PF06271"/>
    </source>
</evidence>
<evidence type="ECO:0000256" key="1">
    <source>
        <dbReference type="ARBA" id="ARBA00004141"/>
    </source>
</evidence>
<protein>
    <submittedName>
        <fullName evidence="7">Putative RDD family membrane protein YckC</fullName>
    </submittedName>
</protein>
<feature type="transmembrane region" description="Helical" evidence="5">
    <location>
        <begin position="67"/>
        <end position="86"/>
    </location>
</feature>
<name>A0A7Y9ZKM1_9ACTN</name>
<dbReference type="InterPro" id="IPR010432">
    <property type="entry name" value="RDD"/>
</dbReference>
<dbReference type="EMBL" id="JACBZM010000001">
    <property type="protein sequence ID" value="NYI46113.1"/>
    <property type="molecule type" value="Genomic_DNA"/>
</dbReference>
<feature type="transmembrane region" description="Helical" evidence="5">
    <location>
        <begin position="122"/>
        <end position="142"/>
    </location>
</feature>
<keyword evidence="3 5" id="KW-1133">Transmembrane helix</keyword>
<feature type="domain" description="RDD" evidence="6">
    <location>
        <begin position="27"/>
        <end position="155"/>
    </location>
</feature>
<evidence type="ECO:0000313" key="8">
    <source>
        <dbReference type="Proteomes" id="UP000562045"/>
    </source>
</evidence>
<feature type="transmembrane region" description="Helical" evidence="5">
    <location>
        <begin position="37"/>
        <end position="60"/>
    </location>
</feature>
<reference evidence="7 8" key="1">
    <citation type="submission" date="2020-07" db="EMBL/GenBank/DDBJ databases">
        <title>Sequencing the genomes of 1000 actinobacteria strains.</title>
        <authorList>
            <person name="Klenk H.-P."/>
        </authorList>
    </citation>
    <scope>NUCLEOTIDE SEQUENCE [LARGE SCALE GENOMIC DNA]</scope>
    <source>
        <strain evidence="7 8">DSM 15131</strain>
    </source>
</reference>
<dbReference type="PANTHER" id="PTHR38480:SF1">
    <property type="entry name" value="SLR0254 PROTEIN"/>
    <property type="match status" value="1"/>
</dbReference>
<evidence type="ECO:0000313" key="7">
    <source>
        <dbReference type="EMBL" id="NYI46113.1"/>
    </source>
</evidence>
<comment type="subcellular location">
    <subcellularLocation>
        <location evidence="1">Membrane</location>
        <topology evidence="1">Multi-pass membrane protein</topology>
    </subcellularLocation>
</comment>
<evidence type="ECO:0000256" key="3">
    <source>
        <dbReference type="ARBA" id="ARBA00022989"/>
    </source>
</evidence>
<dbReference type="RefSeq" id="WP_179649919.1">
    <property type="nucleotide sequence ID" value="NZ_JACBZM010000001.1"/>
</dbReference>
<dbReference type="GO" id="GO:0016020">
    <property type="term" value="C:membrane"/>
    <property type="evidence" value="ECO:0007669"/>
    <property type="project" value="UniProtKB-SubCell"/>
</dbReference>